<feature type="region of interest" description="Disordered" evidence="1">
    <location>
        <begin position="74"/>
        <end position="101"/>
    </location>
</feature>
<dbReference type="SMART" id="SM00530">
    <property type="entry name" value="HTH_XRE"/>
    <property type="match status" value="1"/>
</dbReference>
<evidence type="ECO:0000313" key="3">
    <source>
        <dbReference type="EMBL" id="CAA9297504.1"/>
    </source>
</evidence>
<dbReference type="InterPro" id="IPR010982">
    <property type="entry name" value="Lambda_DNA-bd_dom_sf"/>
</dbReference>
<feature type="domain" description="HTH cro/C1-type" evidence="2">
    <location>
        <begin position="7"/>
        <end position="62"/>
    </location>
</feature>
<evidence type="ECO:0000259" key="2">
    <source>
        <dbReference type="PROSITE" id="PS50943"/>
    </source>
</evidence>
<name>A0A6J4K805_9CHLR</name>
<proteinExistence type="predicted"/>
<reference evidence="3" key="1">
    <citation type="submission" date="2020-02" db="EMBL/GenBank/DDBJ databases">
        <authorList>
            <person name="Meier V. D."/>
        </authorList>
    </citation>
    <scope>NUCLEOTIDE SEQUENCE</scope>
    <source>
        <strain evidence="3">AVDCRST_MAG26</strain>
    </source>
</reference>
<dbReference type="SUPFAM" id="SSF47413">
    <property type="entry name" value="lambda repressor-like DNA-binding domains"/>
    <property type="match status" value="1"/>
</dbReference>
<dbReference type="InterPro" id="IPR001387">
    <property type="entry name" value="Cro/C1-type_HTH"/>
</dbReference>
<sequence>MPISMRIGELAKDQGLTIKALAARAGVAYNTAHSLYTSRATRIDLDTLDRICDALRVEPGDVLIRHATLEPAGHGIQAGRSVGTEPHGAAGASDRDSGGGR</sequence>
<gene>
    <name evidence="3" type="ORF">AVDCRST_MAG26-4553</name>
</gene>
<dbReference type="CDD" id="cd00093">
    <property type="entry name" value="HTH_XRE"/>
    <property type="match status" value="1"/>
</dbReference>
<dbReference type="GO" id="GO:0003677">
    <property type="term" value="F:DNA binding"/>
    <property type="evidence" value="ECO:0007669"/>
    <property type="project" value="InterPro"/>
</dbReference>
<dbReference type="EMBL" id="CADCTK010001088">
    <property type="protein sequence ID" value="CAA9297504.1"/>
    <property type="molecule type" value="Genomic_DNA"/>
</dbReference>
<organism evidence="3">
    <name type="scientific">uncultured Chloroflexia bacterium</name>
    <dbReference type="NCBI Taxonomy" id="1672391"/>
    <lineage>
        <taxon>Bacteria</taxon>
        <taxon>Bacillati</taxon>
        <taxon>Chloroflexota</taxon>
        <taxon>Chloroflexia</taxon>
        <taxon>environmental samples</taxon>
    </lineage>
</organism>
<dbReference type="Pfam" id="PF13443">
    <property type="entry name" value="HTH_26"/>
    <property type="match status" value="1"/>
</dbReference>
<dbReference type="Gene3D" id="1.10.260.40">
    <property type="entry name" value="lambda repressor-like DNA-binding domains"/>
    <property type="match status" value="1"/>
</dbReference>
<protein>
    <recommendedName>
        <fullName evidence="2">HTH cro/C1-type domain-containing protein</fullName>
    </recommendedName>
</protein>
<accession>A0A6J4K805</accession>
<dbReference type="PROSITE" id="PS50943">
    <property type="entry name" value="HTH_CROC1"/>
    <property type="match status" value="1"/>
</dbReference>
<evidence type="ECO:0000256" key="1">
    <source>
        <dbReference type="SAM" id="MobiDB-lite"/>
    </source>
</evidence>
<dbReference type="AlphaFoldDB" id="A0A6J4K805"/>